<dbReference type="EMBL" id="BONJ01000020">
    <property type="protein sequence ID" value="GIG15508.1"/>
    <property type="molecule type" value="Genomic_DNA"/>
</dbReference>
<keyword evidence="2" id="KW-1185">Reference proteome</keyword>
<dbReference type="RefSeq" id="WP_166379912.1">
    <property type="nucleotide sequence ID" value="NZ_BAAATT010000005.1"/>
</dbReference>
<sequence>MPQPAAITDEQLEAVARQDIRAAIDNLCTEASSQSEVLYEEFPEACNDDDEDGWEQLIKRYDAIVRRVRDEHFPAS</sequence>
<name>A0A8J3LC95_9ACTN</name>
<evidence type="ECO:0000313" key="2">
    <source>
        <dbReference type="Proteomes" id="UP000660339"/>
    </source>
</evidence>
<gene>
    <name evidence="1" type="ORF">Cme02nite_38400</name>
</gene>
<reference evidence="1" key="1">
    <citation type="submission" date="2021-01" db="EMBL/GenBank/DDBJ databases">
        <title>Whole genome shotgun sequence of Catellatospora methionotrophica NBRC 14553.</title>
        <authorList>
            <person name="Komaki H."/>
            <person name="Tamura T."/>
        </authorList>
    </citation>
    <scope>NUCLEOTIDE SEQUENCE</scope>
    <source>
        <strain evidence="1">NBRC 14553</strain>
    </source>
</reference>
<proteinExistence type="predicted"/>
<dbReference type="Proteomes" id="UP000660339">
    <property type="component" value="Unassembled WGS sequence"/>
</dbReference>
<comment type="caution">
    <text evidence="1">The sequence shown here is derived from an EMBL/GenBank/DDBJ whole genome shotgun (WGS) entry which is preliminary data.</text>
</comment>
<evidence type="ECO:0000313" key="1">
    <source>
        <dbReference type="EMBL" id="GIG15508.1"/>
    </source>
</evidence>
<dbReference type="AlphaFoldDB" id="A0A8J3LC95"/>
<accession>A0A8J3LC95</accession>
<protein>
    <submittedName>
        <fullName evidence="1">Uncharacterized protein</fullName>
    </submittedName>
</protein>
<organism evidence="1 2">
    <name type="scientific">Catellatospora methionotrophica</name>
    <dbReference type="NCBI Taxonomy" id="121620"/>
    <lineage>
        <taxon>Bacteria</taxon>
        <taxon>Bacillati</taxon>
        <taxon>Actinomycetota</taxon>
        <taxon>Actinomycetes</taxon>
        <taxon>Micromonosporales</taxon>
        <taxon>Micromonosporaceae</taxon>
        <taxon>Catellatospora</taxon>
    </lineage>
</organism>